<keyword evidence="5" id="KW-1185">Reference proteome</keyword>
<comment type="catalytic activity">
    <reaction evidence="2">
        <text>N(6)-D-ribulosyl-L-lysyl-[protein] + ATP = N(6)-(3-O-phospho-D-ribulosyl)-L-lysyl-[protein] + ADP + H(+)</text>
        <dbReference type="Rhea" id="RHEA:48432"/>
        <dbReference type="Rhea" id="RHEA-COMP:12103"/>
        <dbReference type="Rhea" id="RHEA-COMP:12104"/>
        <dbReference type="ChEBI" id="CHEBI:15378"/>
        <dbReference type="ChEBI" id="CHEBI:30616"/>
        <dbReference type="ChEBI" id="CHEBI:90418"/>
        <dbReference type="ChEBI" id="CHEBI:90420"/>
        <dbReference type="ChEBI" id="CHEBI:456216"/>
        <dbReference type="EC" id="2.7.1.172"/>
    </reaction>
    <physiologicalReaction direction="left-to-right" evidence="2">
        <dbReference type="Rhea" id="RHEA:48433"/>
    </physiologicalReaction>
</comment>
<gene>
    <name evidence="4" type="ORF">VTK73DRAFT_5574</name>
</gene>
<dbReference type="SUPFAM" id="SSF56112">
    <property type="entry name" value="Protein kinase-like (PK-like)"/>
    <property type="match status" value="1"/>
</dbReference>
<dbReference type="EC" id="2.7.1.172" evidence="1"/>
<dbReference type="InterPro" id="IPR016477">
    <property type="entry name" value="Fructo-/Ketosamine-3-kinase"/>
</dbReference>
<dbReference type="EMBL" id="JAZHXJ010000031">
    <property type="protein sequence ID" value="KAL1880561.1"/>
    <property type="molecule type" value="Genomic_DNA"/>
</dbReference>
<feature type="compositionally biased region" description="Basic and acidic residues" evidence="3">
    <location>
        <begin position="434"/>
        <end position="496"/>
    </location>
</feature>
<proteinExistence type="predicted"/>
<dbReference type="Proteomes" id="UP001586593">
    <property type="component" value="Unassembled WGS sequence"/>
</dbReference>
<evidence type="ECO:0000256" key="2">
    <source>
        <dbReference type="ARBA" id="ARBA00048655"/>
    </source>
</evidence>
<feature type="region of interest" description="Disordered" evidence="3">
    <location>
        <begin position="330"/>
        <end position="537"/>
    </location>
</feature>
<dbReference type="PANTHER" id="PTHR12149:SF8">
    <property type="entry name" value="PROTEIN-RIBULOSAMINE 3-KINASE"/>
    <property type="match status" value="1"/>
</dbReference>
<dbReference type="Pfam" id="PF03881">
    <property type="entry name" value="Fructosamin_kin"/>
    <property type="match status" value="1"/>
</dbReference>
<comment type="caution">
    <text evidence="4">The sequence shown here is derived from an EMBL/GenBank/DDBJ whole genome shotgun (WGS) entry which is preliminary data.</text>
</comment>
<dbReference type="Gene3D" id="3.90.1200.10">
    <property type="match status" value="1"/>
</dbReference>
<protein>
    <recommendedName>
        <fullName evidence="1">protein-ribulosamine 3-kinase</fullName>
        <ecNumber evidence="1">2.7.1.172</ecNumber>
    </recommendedName>
</protein>
<evidence type="ECO:0000256" key="3">
    <source>
        <dbReference type="SAM" id="MobiDB-lite"/>
    </source>
</evidence>
<organism evidence="4 5">
    <name type="scientific">Phialemonium thermophilum</name>
    <dbReference type="NCBI Taxonomy" id="223376"/>
    <lineage>
        <taxon>Eukaryota</taxon>
        <taxon>Fungi</taxon>
        <taxon>Dikarya</taxon>
        <taxon>Ascomycota</taxon>
        <taxon>Pezizomycotina</taxon>
        <taxon>Sordariomycetes</taxon>
        <taxon>Sordariomycetidae</taxon>
        <taxon>Cephalothecales</taxon>
        <taxon>Cephalothecaceae</taxon>
        <taxon>Phialemonium</taxon>
    </lineage>
</organism>
<feature type="compositionally biased region" description="Basic and acidic residues" evidence="3">
    <location>
        <begin position="503"/>
        <end position="518"/>
    </location>
</feature>
<evidence type="ECO:0000313" key="4">
    <source>
        <dbReference type="EMBL" id="KAL1880561.1"/>
    </source>
</evidence>
<reference evidence="4 5" key="1">
    <citation type="journal article" date="2024" name="Commun. Biol.">
        <title>Comparative genomic analysis of thermophilic fungi reveals convergent evolutionary adaptations and gene losses.</title>
        <authorList>
            <person name="Steindorff A.S."/>
            <person name="Aguilar-Pontes M.V."/>
            <person name="Robinson A.J."/>
            <person name="Andreopoulos B."/>
            <person name="LaButti K."/>
            <person name="Kuo A."/>
            <person name="Mondo S."/>
            <person name="Riley R."/>
            <person name="Otillar R."/>
            <person name="Haridas S."/>
            <person name="Lipzen A."/>
            <person name="Grimwood J."/>
            <person name="Schmutz J."/>
            <person name="Clum A."/>
            <person name="Reid I.D."/>
            <person name="Moisan M.C."/>
            <person name="Butler G."/>
            <person name="Nguyen T.T.M."/>
            <person name="Dewar K."/>
            <person name="Conant G."/>
            <person name="Drula E."/>
            <person name="Henrissat B."/>
            <person name="Hansel C."/>
            <person name="Singer S."/>
            <person name="Hutchinson M.I."/>
            <person name="de Vries R.P."/>
            <person name="Natvig D.O."/>
            <person name="Powell A.J."/>
            <person name="Tsang A."/>
            <person name="Grigoriev I.V."/>
        </authorList>
    </citation>
    <scope>NUCLEOTIDE SEQUENCE [LARGE SCALE GENOMIC DNA]</scope>
    <source>
        <strain evidence="4 5">ATCC 24622</strain>
    </source>
</reference>
<sequence length="537" mass="60652">MGSYGHGDVSKLDPNVLNALSDVSEVLGVTYHGESAWAQAMRIDVLHADGNTESYFMKVSVGPHGRESLKGEFEATAAIHSATPDFCPKPIACGTFQDEPDTHFYICKFYNFTEGLPEPQSFCANLARLHSHTNPSGQFGFHCTTYNGDLPQDNTWNDSWESFFANGLRHILKIREERAGPCPELDALLPGLFEKVIPRLLRPLETGGRKVKPSLVHGDLWCGNAAIVDENTEEGIIFDPASFWAHNEYELGNWRPERNKFTKQYFDEYHSHIPRAEPSEDYDGRNALYALRFNLHAASLFPKTTEFLKMAIDEIDRLSKLYPDGYVGEENSLSGEKNPLNVEENQLNGKENLVNGEESREEDPSDGEEKLASREDNLAKEENLGREESLGREGDLGRVEKLSREDNLGKEEDLSREENLGREENLAEEEDLSREENLRNGKDNLRKEEDLRREDNLSKEESLDREESLAREEDPGREENLRNAEEDLSKEAHLSRGENLGNIEEHLSKEENLGREDNMGNGAENLGIGQGNLSNRD</sequence>
<evidence type="ECO:0000256" key="1">
    <source>
        <dbReference type="ARBA" id="ARBA00011961"/>
    </source>
</evidence>
<dbReference type="InterPro" id="IPR011009">
    <property type="entry name" value="Kinase-like_dom_sf"/>
</dbReference>
<evidence type="ECO:0000313" key="5">
    <source>
        <dbReference type="Proteomes" id="UP001586593"/>
    </source>
</evidence>
<feature type="compositionally biased region" description="Basic and acidic residues" evidence="3">
    <location>
        <begin position="367"/>
        <end position="425"/>
    </location>
</feature>
<dbReference type="PANTHER" id="PTHR12149">
    <property type="entry name" value="FRUCTOSAMINE 3 KINASE-RELATED PROTEIN"/>
    <property type="match status" value="1"/>
</dbReference>
<name>A0ABR3XX36_9PEZI</name>
<accession>A0ABR3XX36</accession>